<comment type="caution">
    <text evidence="2">The sequence shown here is derived from an EMBL/GenBank/DDBJ whole genome shotgun (WGS) entry which is preliminary data.</text>
</comment>
<reference evidence="2 3" key="1">
    <citation type="submission" date="2023-04" db="EMBL/GenBank/DDBJ databases">
        <title>Ectobacillus antri isolated from activated sludge.</title>
        <authorList>
            <person name="Yan P."/>
            <person name="Liu X."/>
        </authorList>
    </citation>
    <scope>NUCLEOTIDE SEQUENCE [LARGE SCALE GENOMIC DNA]</scope>
    <source>
        <strain evidence="2 3">C18H</strain>
    </source>
</reference>
<keyword evidence="3" id="KW-1185">Reference proteome</keyword>
<protein>
    <submittedName>
        <fullName evidence="2">YdcF family protein</fullName>
    </submittedName>
</protein>
<dbReference type="RefSeq" id="WP_278018529.1">
    <property type="nucleotide sequence ID" value="NZ_JARRRY010000019.1"/>
</dbReference>
<proteinExistence type="predicted"/>
<accession>A0ABT6H7U2</accession>
<sequence>MRKFFFGLGTIGIFLLICVQKPFLIIQEKPARADVIIVLSGDQKRLEKAAALYEQGYAPYVLLSKSDTKRFSVEKAVKLGVPRERIIEEKHATSTYTNALYTKELLERRQFQTAIVVSSDYHMQRVRLVFERVYDKSYHFLYVPYEGKWWGDMRRTVVEYGKLFSYFIKLYKYIDL</sequence>
<organism evidence="2 3">
    <name type="scientific">Ectobacillus antri</name>
    <dbReference type="NCBI Taxonomy" id="2486280"/>
    <lineage>
        <taxon>Bacteria</taxon>
        <taxon>Bacillati</taxon>
        <taxon>Bacillota</taxon>
        <taxon>Bacilli</taxon>
        <taxon>Bacillales</taxon>
        <taxon>Bacillaceae</taxon>
        <taxon>Ectobacillus</taxon>
    </lineage>
</organism>
<evidence type="ECO:0000313" key="2">
    <source>
        <dbReference type="EMBL" id="MDG5754928.1"/>
    </source>
</evidence>
<dbReference type="PANTHER" id="PTHR30336:SF20">
    <property type="entry name" value="DUF218 DOMAIN-CONTAINING PROTEIN"/>
    <property type="match status" value="1"/>
</dbReference>
<dbReference type="Proteomes" id="UP001218246">
    <property type="component" value="Unassembled WGS sequence"/>
</dbReference>
<dbReference type="InterPro" id="IPR051599">
    <property type="entry name" value="Cell_Envelope_Assoc"/>
</dbReference>
<gene>
    <name evidence="2" type="ORF">P6P90_13260</name>
</gene>
<dbReference type="Gene3D" id="3.40.50.620">
    <property type="entry name" value="HUPs"/>
    <property type="match status" value="1"/>
</dbReference>
<dbReference type="PANTHER" id="PTHR30336">
    <property type="entry name" value="INNER MEMBRANE PROTEIN, PROBABLE PERMEASE"/>
    <property type="match status" value="1"/>
</dbReference>
<name>A0ABT6H7U2_9BACI</name>
<dbReference type="InterPro" id="IPR003848">
    <property type="entry name" value="DUF218"/>
</dbReference>
<dbReference type="InterPro" id="IPR014729">
    <property type="entry name" value="Rossmann-like_a/b/a_fold"/>
</dbReference>
<feature type="domain" description="DUF218" evidence="1">
    <location>
        <begin position="34"/>
        <end position="145"/>
    </location>
</feature>
<dbReference type="EMBL" id="JARULN010000015">
    <property type="protein sequence ID" value="MDG5754928.1"/>
    <property type="molecule type" value="Genomic_DNA"/>
</dbReference>
<evidence type="ECO:0000313" key="3">
    <source>
        <dbReference type="Proteomes" id="UP001218246"/>
    </source>
</evidence>
<evidence type="ECO:0000259" key="1">
    <source>
        <dbReference type="Pfam" id="PF02698"/>
    </source>
</evidence>
<dbReference type="CDD" id="cd06259">
    <property type="entry name" value="YdcF-like"/>
    <property type="match status" value="1"/>
</dbReference>
<dbReference type="Pfam" id="PF02698">
    <property type="entry name" value="DUF218"/>
    <property type="match status" value="1"/>
</dbReference>